<dbReference type="Proteomes" id="UP000032266">
    <property type="component" value="Chromosome"/>
</dbReference>
<keyword evidence="3" id="KW-1185">Reference proteome</keyword>
<gene>
    <name evidence="2" type="ORF">YC6258_01930</name>
</gene>
<dbReference type="InterPro" id="IPR016870">
    <property type="entry name" value="UCP028137"/>
</dbReference>
<dbReference type="KEGG" id="gsn:YC6258_01930"/>
<feature type="transmembrane region" description="Helical" evidence="1">
    <location>
        <begin position="92"/>
        <end position="110"/>
    </location>
</feature>
<dbReference type="EMBL" id="CP007142">
    <property type="protein sequence ID" value="AJQ93974.1"/>
    <property type="molecule type" value="Genomic_DNA"/>
</dbReference>
<feature type="transmembrane region" description="Helical" evidence="1">
    <location>
        <begin position="196"/>
        <end position="217"/>
    </location>
</feature>
<feature type="transmembrane region" description="Helical" evidence="1">
    <location>
        <begin position="15"/>
        <end position="33"/>
    </location>
</feature>
<evidence type="ECO:0008006" key="4">
    <source>
        <dbReference type="Google" id="ProtNLM"/>
    </source>
</evidence>
<accession>A0A0C5VU92</accession>
<feature type="transmembrane region" description="Helical" evidence="1">
    <location>
        <begin position="70"/>
        <end position="86"/>
    </location>
</feature>
<dbReference type="OrthoDB" id="188353at2"/>
<reference evidence="2 3" key="1">
    <citation type="submission" date="2014-01" db="EMBL/GenBank/DDBJ databases">
        <title>Full genme sequencing of cellulolytic bacterium Gynuella sunshinyii YC6258T gen. nov., sp. nov.</title>
        <authorList>
            <person name="Khan H."/>
            <person name="Chung E.J."/>
            <person name="Chung Y.R."/>
        </authorList>
    </citation>
    <scope>NUCLEOTIDE SEQUENCE [LARGE SCALE GENOMIC DNA]</scope>
    <source>
        <strain evidence="2 3">YC6258</strain>
    </source>
</reference>
<dbReference type="STRING" id="1445510.YC6258_01930"/>
<dbReference type="PIRSF" id="PIRSF028137">
    <property type="entry name" value="UCP028137"/>
    <property type="match status" value="1"/>
</dbReference>
<dbReference type="AlphaFoldDB" id="A0A0C5VU92"/>
<name>A0A0C5VU92_9GAMM</name>
<dbReference type="NCBIfam" id="NF041646">
    <property type="entry name" value="VC0807_fam"/>
    <property type="match status" value="1"/>
</dbReference>
<keyword evidence="1" id="KW-0472">Membrane</keyword>
<sequence>MNSQQQQAPKKQKGFLANLAFNIIIPVVILSKFNGEDSLGPMWSIVVALAFPIVYGIWELKDSGKVNPMSILGIVSVFLTGGISLLKLDPKYIAIKEATIPALIGIMVILSQRSRYPLVNLFLFNEQVIDVAKVKDIIRERGLDSEFASKLRNVSYIIASSFFLSSVLNYVLAKWIMVSPAGTEAYTEELAKMTALSYPVIALPSMVVLFAGLWYMMTQLRHMTGLKMEEMLVGQHQESQRE</sequence>
<feature type="transmembrane region" description="Helical" evidence="1">
    <location>
        <begin position="39"/>
        <end position="58"/>
    </location>
</feature>
<dbReference type="HOGENOM" id="CLU_090906_0_0_6"/>
<protein>
    <recommendedName>
        <fullName evidence="4">MFS transporter</fullName>
    </recommendedName>
</protein>
<keyword evidence="1" id="KW-0812">Transmembrane</keyword>
<organism evidence="2 3">
    <name type="scientific">Gynuella sunshinyii YC6258</name>
    <dbReference type="NCBI Taxonomy" id="1445510"/>
    <lineage>
        <taxon>Bacteria</taxon>
        <taxon>Pseudomonadati</taxon>
        <taxon>Pseudomonadota</taxon>
        <taxon>Gammaproteobacteria</taxon>
        <taxon>Oceanospirillales</taxon>
        <taxon>Saccharospirillaceae</taxon>
        <taxon>Gynuella</taxon>
    </lineage>
</organism>
<evidence type="ECO:0000313" key="2">
    <source>
        <dbReference type="EMBL" id="AJQ93974.1"/>
    </source>
</evidence>
<feature type="transmembrane region" description="Helical" evidence="1">
    <location>
        <begin position="154"/>
        <end position="176"/>
    </location>
</feature>
<dbReference type="PATRIC" id="fig|1445510.3.peg.1888"/>
<evidence type="ECO:0000313" key="3">
    <source>
        <dbReference type="Proteomes" id="UP000032266"/>
    </source>
</evidence>
<evidence type="ECO:0000256" key="1">
    <source>
        <dbReference type="SAM" id="Phobius"/>
    </source>
</evidence>
<dbReference type="RefSeq" id="WP_044619878.1">
    <property type="nucleotide sequence ID" value="NZ_CP007142.1"/>
</dbReference>
<keyword evidence="1" id="KW-1133">Transmembrane helix</keyword>
<proteinExistence type="predicted"/>